<evidence type="ECO:0000256" key="7">
    <source>
        <dbReference type="ARBA" id="ARBA00022989"/>
    </source>
</evidence>
<dbReference type="Pfam" id="PF00664">
    <property type="entry name" value="ABC_membrane"/>
    <property type="match status" value="1"/>
</dbReference>
<feature type="transmembrane region" description="Helical" evidence="10">
    <location>
        <begin position="144"/>
        <end position="169"/>
    </location>
</feature>
<dbReference type="InterPro" id="IPR027417">
    <property type="entry name" value="P-loop_NTPase"/>
</dbReference>
<dbReference type="InterPro" id="IPR011527">
    <property type="entry name" value="ABC1_TM_dom"/>
</dbReference>
<dbReference type="PANTHER" id="PTHR43394">
    <property type="entry name" value="ATP-DEPENDENT PERMEASE MDL1, MITOCHONDRIAL"/>
    <property type="match status" value="1"/>
</dbReference>
<keyword evidence="14" id="KW-1185">Reference proteome</keyword>
<dbReference type="PROSITE" id="PS50893">
    <property type="entry name" value="ABC_TRANSPORTER_2"/>
    <property type="match status" value="1"/>
</dbReference>
<keyword evidence="8 10" id="KW-0472">Membrane</keyword>
<dbReference type="STRING" id="1385521.N803_01070"/>
<dbReference type="GO" id="GO:0005524">
    <property type="term" value="F:ATP binding"/>
    <property type="evidence" value="ECO:0007669"/>
    <property type="project" value="UniProtKB-KW"/>
</dbReference>
<evidence type="ECO:0000256" key="9">
    <source>
        <dbReference type="ARBA" id="ARBA00061644"/>
    </source>
</evidence>
<comment type="subcellular location">
    <subcellularLocation>
        <location evidence="1">Cell membrane</location>
        <topology evidence="1">Multi-pass membrane protein</topology>
    </subcellularLocation>
</comment>
<feature type="transmembrane region" description="Helical" evidence="10">
    <location>
        <begin position="74"/>
        <end position="93"/>
    </location>
</feature>
<dbReference type="FunFam" id="3.40.50.300:FF:000299">
    <property type="entry name" value="ABC transporter ATP-binding protein/permease"/>
    <property type="match status" value="1"/>
</dbReference>
<keyword evidence="7 10" id="KW-1133">Transmembrane helix</keyword>
<evidence type="ECO:0000256" key="3">
    <source>
        <dbReference type="ARBA" id="ARBA00022475"/>
    </source>
</evidence>
<dbReference type="InterPro" id="IPR036640">
    <property type="entry name" value="ABC1_TM_sf"/>
</dbReference>
<feature type="transmembrane region" description="Helical" evidence="10">
    <location>
        <begin position="250"/>
        <end position="269"/>
    </location>
</feature>
<dbReference type="GO" id="GO:0016887">
    <property type="term" value="F:ATP hydrolysis activity"/>
    <property type="evidence" value="ECO:0007669"/>
    <property type="project" value="InterPro"/>
</dbReference>
<proteinExistence type="inferred from homology"/>
<keyword evidence="4 10" id="KW-0812">Transmembrane</keyword>
<dbReference type="EMBL" id="AVPK01000001">
    <property type="protein sequence ID" value="KGN39133.1"/>
    <property type="molecule type" value="Genomic_DNA"/>
</dbReference>
<dbReference type="InterPro" id="IPR003593">
    <property type="entry name" value="AAA+_ATPase"/>
</dbReference>
<protein>
    <submittedName>
        <fullName evidence="13">ABC transporter ATP-binding protein</fullName>
    </submittedName>
</protein>
<sequence length="583" mass="62159">MSEQTNKSKSGLSFVLDLAKPYRRKITTLSSASFVGGLLEAGFLVLITGLMLSLASGELPTLPVTGPLESRSTVLGLASAALIARLILGLLTAKITADLGAMVTVDYRKRLSHAFFDSDWKTQQAEPSGRLQELMGSFVVQVNLAMTSLTQGISAALSLIGFIGTGFFVQPQATLAVLGALAILGGIVTPLRSLIRRQSHRSTTSTLAFVASVAELGSLGREMQTFGVRGSFKERIDSLAKTAAEDRRRANFTTGTLTPVYTFLAYSAILAGAGWASTISIGNLGAIGAVLLLMMRSLSYAQQILSVSGAISMAQPYLHTVNAAISGYLANPAAAASKRSDNVTPLALQEVSFAYESDRLALRSATICIQRGEMVGVIGPSGAGKSTVAQLLLGLREPDAGQVLVGGLDLATMDRTWWTERVSFVAQEPALMTGTVAENIRFFREGIVDEEIHRAAERANILNDILALPEGFATHLGERGTRLSGGQRQRLSIARSLATEPELLILDEPTSALDSRSEELIRNSLAQLHGSVTMVIIAHRMSTLDLCDKIAVIENGEVTAFAHPKVLASTNAYYQNSFRIQES</sequence>
<evidence type="ECO:0000259" key="11">
    <source>
        <dbReference type="PROSITE" id="PS50893"/>
    </source>
</evidence>
<reference evidence="13 14" key="1">
    <citation type="submission" date="2013-08" db="EMBL/GenBank/DDBJ databases">
        <title>The genome sequence of Knoellia subterranea.</title>
        <authorList>
            <person name="Zhu W."/>
            <person name="Wang G."/>
        </authorList>
    </citation>
    <scope>NUCLEOTIDE SEQUENCE [LARGE SCALE GENOMIC DNA]</scope>
    <source>
        <strain evidence="13 14">KCTC 19937</strain>
    </source>
</reference>
<keyword evidence="3" id="KW-1003">Cell membrane</keyword>
<feature type="domain" description="ABC transporter" evidence="11">
    <location>
        <begin position="346"/>
        <end position="580"/>
    </location>
</feature>
<feature type="transmembrane region" description="Helical" evidence="10">
    <location>
        <begin position="175"/>
        <end position="195"/>
    </location>
</feature>
<dbReference type="PANTHER" id="PTHR43394:SF1">
    <property type="entry name" value="ATP-BINDING CASSETTE SUB-FAMILY B MEMBER 10, MITOCHONDRIAL"/>
    <property type="match status" value="1"/>
</dbReference>
<dbReference type="GO" id="GO:0015421">
    <property type="term" value="F:ABC-type oligopeptide transporter activity"/>
    <property type="evidence" value="ECO:0007669"/>
    <property type="project" value="TreeGrafter"/>
</dbReference>
<dbReference type="OrthoDB" id="9806127at2"/>
<comment type="caution">
    <text evidence="13">The sequence shown here is derived from an EMBL/GenBank/DDBJ whole genome shotgun (WGS) entry which is preliminary data.</text>
</comment>
<feature type="transmembrane region" description="Helical" evidence="10">
    <location>
        <begin position="32"/>
        <end position="54"/>
    </location>
</feature>
<evidence type="ECO:0000256" key="2">
    <source>
        <dbReference type="ARBA" id="ARBA00022448"/>
    </source>
</evidence>
<keyword evidence="2" id="KW-0813">Transport</keyword>
<dbReference type="RefSeq" id="WP_084763896.1">
    <property type="nucleotide sequence ID" value="NZ_AVPK01000001.1"/>
</dbReference>
<evidence type="ECO:0000256" key="5">
    <source>
        <dbReference type="ARBA" id="ARBA00022741"/>
    </source>
</evidence>
<dbReference type="InterPro" id="IPR003439">
    <property type="entry name" value="ABC_transporter-like_ATP-bd"/>
</dbReference>
<keyword evidence="5" id="KW-0547">Nucleotide-binding</keyword>
<evidence type="ECO:0000256" key="6">
    <source>
        <dbReference type="ARBA" id="ARBA00022840"/>
    </source>
</evidence>
<dbReference type="InterPro" id="IPR039421">
    <property type="entry name" value="Type_1_exporter"/>
</dbReference>
<dbReference type="InterPro" id="IPR017871">
    <property type="entry name" value="ABC_transporter-like_CS"/>
</dbReference>
<dbReference type="SMART" id="SM00382">
    <property type="entry name" value="AAA"/>
    <property type="match status" value="1"/>
</dbReference>
<dbReference type="AlphaFoldDB" id="A0A0A0JPQ2"/>
<keyword evidence="6 13" id="KW-0067">ATP-binding</keyword>
<evidence type="ECO:0000256" key="1">
    <source>
        <dbReference type="ARBA" id="ARBA00004651"/>
    </source>
</evidence>
<organism evidence="13 14">
    <name type="scientific">Knoellia subterranea KCTC 19937</name>
    <dbReference type="NCBI Taxonomy" id="1385521"/>
    <lineage>
        <taxon>Bacteria</taxon>
        <taxon>Bacillati</taxon>
        <taxon>Actinomycetota</taxon>
        <taxon>Actinomycetes</taxon>
        <taxon>Micrococcales</taxon>
        <taxon>Intrasporangiaceae</taxon>
        <taxon>Knoellia</taxon>
    </lineage>
</organism>
<dbReference type="PROSITE" id="PS00211">
    <property type="entry name" value="ABC_TRANSPORTER_1"/>
    <property type="match status" value="1"/>
</dbReference>
<dbReference type="PROSITE" id="PS50929">
    <property type="entry name" value="ABC_TM1F"/>
    <property type="match status" value="1"/>
</dbReference>
<dbReference type="Gene3D" id="3.40.50.300">
    <property type="entry name" value="P-loop containing nucleotide triphosphate hydrolases"/>
    <property type="match status" value="1"/>
</dbReference>
<name>A0A0A0JPQ2_9MICO</name>
<dbReference type="GO" id="GO:0005886">
    <property type="term" value="C:plasma membrane"/>
    <property type="evidence" value="ECO:0007669"/>
    <property type="project" value="UniProtKB-SubCell"/>
</dbReference>
<dbReference type="Gene3D" id="1.20.1560.10">
    <property type="entry name" value="ABC transporter type 1, transmembrane domain"/>
    <property type="match status" value="1"/>
</dbReference>
<evidence type="ECO:0000313" key="13">
    <source>
        <dbReference type="EMBL" id="KGN39133.1"/>
    </source>
</evidence>
<evidence type="ECO:0000259" key="12">
    <source>
        <dbReference type="PROSITE" id="PS50929"/>
    </source>
</evidence>
<dbReference type="SUPFAM" id="SSF52540">
    <property type="entry name" value="P-loop containing nucleoside triphosphate hydrolases"/>
    <property type="match status" value="1"/>
</dbReference>
<evidence type="ECO:0000313" key="14">
    <source>
        <dbReference type="Proteomes" id="UP000030011"/>
    </source>
</evidence>
<dbReference type="Proteomes" id="UP000030011">
    <property type="component" value="Unassembled WGS sequence"/>
</dbReference>
<accession>A0A0A0JPQ2</accession>
<comment type="similarity">
    <text evidence="9">Belongs to the ABC transporter superfamily. Lipid exporter (TC 3.A.1.106) family.</text>
</comment>
<evidence type="ECO:0000256" key="10">
    <source>
        <dbReference type="SAM" id="Phobius"/>
    </source>
</evidence>
<evidence type="ECO:0000256" key="4">
    <source>
        <dbReference type="ARBA" id="ARBA00022692"/>
    </source>
</evidence>
<feature type="domain" description="ABC transmembrane type-1" evidence="12">
    <location>
        <begin position="32"/>
        <end position="313"/>
    </location>
</feature>
<dbReference type="eggNOG" id="COG1132">
    <property type="taxonomic scope" value="Bacteria"/>
</dbReference>
<evidence type="ECO:0000256" key="8">
    <source>
        <dbReference type="ARBA" id="ARBA00023136"/>
    </source>
</evidence>
<dbReference type="SUPFAM" id="SSF90123">
    <property type="entry name" value="ABC transporter transmembrane region"/>
    <property type="match status" value="1"/>
</dbReference>
<dbReference type="Pfam" id="PF00005">
    <property type="entry name" value="ABC_tran"/>
    <property type="match status" value="1"/>
</dbReference>
<gene>
    <name evidence="13" type="ORF">N803_01070</name>
</gene>